<evidence type="ECO:0000313" key="6">
    <source>
        <dbReference type="Proteomes" id="UP000037109"/>
    </source>
</evidence>
<protein>
    <submittedName>
        <fullName evidence="5">Telomeric repeat-binding factor 2</fullName>
    </submittedName>
</protein>
<dbReference type="Gene3D" id="2.60.40.1240">
    <property type="match status" value="1"/>
</dbReference>
<keyword evidence="1 3" id="KW-0732">Signal</keyword>
<dbReference type="STRING" id="1459.AF332_06940"/>
<dbReference type="EMBL" id="LGUF01000007">
    <property type="protein sequence ID" value="KON86580.1"/>
    <property type="molecule type" value="Genomic_DNA"/>
</dbReference>
<evidence type="ECO:0000313" key="5">
    <source>
        <dbReference type="EMBL" id="KON86580.1"/>
    </source>
</evidence>
<feature type="domain" description="DUF4352" evidence="4">
    <location>
        <begin position="61"/>
        <end position="185"/>
    </location>
</feature>
<reference evidence="6" key="1">
    <citation type="submission" date="2015-07" db="EMBL/GenBank/DDBJ databases">
        <title>Fjat-10036 dsm4.</title>
        <authorList>
            <person name="Liu B."/>
            <person name="Wang J."/>
            <person name="Zhu Y."/>
            <person name="Liu G."/>
            <person name="Chen Q."/>
            <person name="Chen Z."/>
            <person name="Lan J."/>
            <person name="Che J."/>
            <person name="Ge C."/>
            <person name="Shi H."/>
            <person name="Pan Z."/>
            <person name="Liu X."/>
        </authorList>
    </citation>
    <scope>NUCLEOTIDE SEQUENCE [LARGE SCALE GENOMIC DNA]</scope>
    <source>
        <strain evidence="6">DSM 4</strain>
    </source>
</reference>
<dbReference type="Proteomes" id="UP000037109">
    <property type="component" value="Unassembled WGS sequence"/>
</dbReference>
<evidence type="ECO:0000256" key="1">
    <source>
        <dbReference type="ARBA" id="ARBA00022729"/>
    </source>
</evidence>
<name>A0A0M0G9K4_SPOGL</name>
<dbReference type="OrthoDB" id="2389763at2"/>
<comment type="caution">
    <text evidence="5">The sequence shown here is derived from an EMBL/GenBank/DDBJ whole genome shotgun (WGS) entry which is preliminary data.</text>
</comment>
<dbReference type="AlphaFoldDB" id="A0A0M0G9K4"/>
<feature type="region of interest" description="Disordered" evidence="2">
    <location>
        <begin position="29"/>
        <end position="65"/>
    </location>
</feature>
<sequence>MKKFFKMGCLGFIGLIVLSVIISMATGGDEEQASNEPKEEEKAENNSAKPEEKKEEPKVSGLNEPTKVGDVVFTAAGTSTAASVGPEGFGQTAQGTYLIVDVAVKNESKEAITTDSTFFKLKVGDVEYEADSTADIYANEAGGGFFLQKINPGLEFKGKIVFDVPADVVSSKDLLLNVQTGFFGTEQGQIKLAK</sequence>
<dbReference type="InterPro" id="IPR029051">
    <property type="entry name" value="DUF4352"/>
</dbReference>
<feature type="chain" id="PRO_5039518484" evidence="3">
    <location>
        <begin position="26"/>
        <end position="194"/>
    </location>
</feature>
<evidence type="ECO:0000259" key="4">
    <source>
        <dbReference type="Pfam" id="PF11611"/>
    </source>
</evidence>
<evidence type="ECO:0000256" key="3">
    <source>
        <dbReference type="SAM" id="SignalP"/>
    </source>
</evidence>
<gene>
    <name evidence="5" type="ORF">AF332_06940</name>
</gene>
<dbReference type="RefSeq" id="WP_053433944.1">
    <property type="nucleotide sequence ID" value="NZ_LGUF01000007.1"/>
</dbReference>
<dbReference type="InterPro" id="IPR029050">
    <property type="entry name" value="Immunoprotect_excell_Ig-like"/>
</dbReference>
<dbReference type="Pfam" id="PF11611">
    <property type="entry name" value="DUF4352"/>
    <property type="match status" value="1"/>
</dbReference>
<accession>A0A0M0G9K4</accession>
<evidence type="ECO:0000256" key="2">
    <source>
        <dbReference type="SAM" id="MobiDB-lite"/>
    </source>
</evidence>
<keyword evidence="6" id="KW-1185">Reference proteome</keyword>
<feature type="signal peptide" evidence="3">
    <location>
        <begin position="1"/>
        <end position="25"/>
    </location>
</feature>
<dbReference type="PATRIC" id="fig|1459.3.peg.1488"/>
<organism evidence="5 6">
    <name type="scientific">Sporosarcina globispora</name>
    <name type="common">Bacillus globisporus</name>
    <dbReference type="NCBI Taxonomy" id="1459"/>
    <lineage>
        <taxon>Bacteria</taxon>
        <taxon>Bacillati</taxon>
        <taxon>Bacillota</taxon>
        <taxon>Bacilli</taxon>
        <taxon>Bacillales</taxon>
        <taxon>Caryophanaceae</taxon>
        <taxon>Sporosarcina</taxon>
    </lineage>
</organism>
<proteinExistence type="predicted"/>
<feature type="compositionally biased region" description="Basic and acidic residues" evidence="2">
    <location>
        <begin position="36"/>
        <end position="58"/>
    </location>
</feature>